<evidence type="ECO:0000313" key="4">
    <source>
        <dbReference type="Proteomes" id="UP000179807"/>
    </source>
</evidence>
<feature type="domain" description="HMG box" evidence="2">
    <location>
        <begin position="105"/>
        <end position="173"/>
    </location>
</feature>
<dbReference type="SUPFAM" id="SSF47095">
    <property type="entry name" value="HMG-box"/>
    <property type="match status" value="2"/>
</dbReference>
<accession>A0A1J4JQB5</accession>
<dbReference type="EMBL" id="MLAK01000930">
    <property type="protein sequence ID" value="OHT00938.1"/>
    <property type="molecule type" value="Genomic_DNA"/>
</dbReference>
<keyword evidence="1" id="KW-0238">DNA-binding</keyword>
<dbReference type="PROSITE" id="PS50118">
    <property type="entry name" value="HMG_BOX_2"/>
    <property type="match status" value="1"/>
</dbReference>
<gene>
    <name evidence="3" type="ORF">TRFO_32190</name>
</gene>
<dbReference type="AlphaFoldDB" id="A0A1J4JQB5"/>
<dbReference type="Gene3D" id="1.10.30.10">
    <property type="entry name" value="High mobility group box domain"/>
    <property type="match status" value="2"/>
</dbReference>
<feature type="DNA-binding region" description="HMG box" evidence="1">
    <location>
        <begin position="105"/>
        <end position="173"/>
    </location>
</feature>
<proteinExistence type="predicted"/>
<dbReference type="OrthoDB" id="1919336at2759"/>
<dbReference type="Pfam" id="PF00505">
    <property type="entry name" value="HMG_box"/>
    <property type="match status" value="1"/>
</dbReference>
<dbReference type="PANTHER" id="PTHR47658:SF1">
    <property type="entry name" value="MEIOSIS INITIATOR PROTEIN"/>
    <property type="match status" value="1"/>
</dbReference>
<dbReference type="VEuPathDB" id="TrichDB:TRFO_32190"/>
<protein>
    <submittedName>
        <fullName evidence="3">HMG box family protein</fullName>
    </submittedName>
</protein>
<sequence length="180" mass="21594">MLDSFFQRFFYDFSFQITKKMKKRAKRSNDVPNLVTPWSIFVDLYKPIYNQQYPNESKMGIYRMLKNKWDTFDDNDKKVYITKAKNYRRSVIRLDTMRNKIDKKKDITVSPYSLFVEEMHKQLKDGDPSMSLIERTKLIDAIWKGMSKEEKVPYVNAAKRKMRAILRKANDEEEDESSQS</sequence>
<dbReference type="GeneID" id="94843072"/>
<dbReference type="InterPro" id="IPR009071">
    <property type="entry name" value="HMG_box_dom"/>
</dbReference>
<evidence type="ECO:0000313" key="3">
    <source>
        <dbReference type="EMBL" id="OHT00938.1"/>
    </source>
</evidence>
<comment type="caution">
    <text evidence="3">The sequence shown here is derived from an EMBL/GenBank/DDBJ whole genome shotgun (WGS) entry which is preliminary data.</text>
</comment>
<keyword evidence="1" id="KW-0539">Nucleus</keyword>
<dbReference type="SMART" id="SM00398">
    <property type="entry name" value="HMG"/>
    <property type="match status" value="2"/>
</dbReference>
<dbReference type="GO" id="GO:0003677">
    <property type="term" value="F:DNA binding"/>
    <property type="evidence" value="ECO:0007669"/>
    <property type="project" value="UniProtKB-UniRule"/>
</dbReference>
<name>A0A1J4JQB5_9EUKA</name>
<reference evidence="3" key="1">
    <citation type="submission" date="2016-10" db="EMBL/GenBank/DDBJ databases">
        <authorList>
            <person name="Benchimol M."/>
            <person name="Almeida L.G."/>
            <person name="Vasconcelos A.T."/>
            <person name="Perreira-Neves A."/>
            <person name="Rosa I.A."/>
            <person name="Tasca T."/>
            <person name="Bogo M.R."/>
            <person name="de Souza W."/>
        </authorList>
    </citation>
    <scope>NUCLEOTIDE SEQUENCE [LARGE SCALE GENOMIC DNA]</scope>
    <source>
        <strain evidence="3">K</strain>
    </source>
</reference>
<dbReference type="RefSeq" id="XP_068354074.1">
    <property type="nucleotide sequence ID" value="XM_068508368.1"/>
</dbReference>
<organism evidence="3 4">
    <name type="scientific">Tritrichomonas foetus</name>
    <dbReference type="NCBI Taxonomy" id="1144522"/>
    <lineage>
        <taxon>Eukaryota</taxon>
        <taxon>Metamonada</taxon>
        <taxon>Parabasalia</taxon>
        <taxon>Tritrichomonadida</taxon>
        <taxon>Tritrichomonadidae</taxon>
        <taxon>Tritrichomonas</taxon>
    </lineage>
</organism>
<dbReference type="PANTHER" id="PTHR47658">
    <property type="entry name" value="HIGH MOBILITY GROUP B PROTEIN 12-RELATED"/>
    <property type="match status" value="1"/>
</dbReference>
<dbReference type="GO" id="GO:0005634">
    <property type="term" value="C:nucleus"/>
    <property type="evidence" value="ECO:0007669"/>
    <property type="project" value="UniProtKB-UniRule"/>
</dbReference>
<dbReference type="Proteomes" id="UP000179807">
    <property type="component" value="Unassembled WGS sequence"/>
</dbReference>
<dbReference type="CDD" id="cd00084">
    <property type="entry name" value="HMG-box_SF"/>
    <property type="match status" value="1"/>
</dbReference>
<keyword evidence="4" id="KW-1185">Reference proteome</keyword>
<dbReference type="InterPro" id="IPR036910">
    <property type="entry name" value="HMG_box_dom_sf"/>
</dbReference>
<evidence type="ECO:0000259" key="2">
    <source>
        <dbReference type="PROSITE" id="PS50118"/>
    </source>
</evidence>
<evidence type="ECO:0000256" key="1">
    <source>
        <dbReference type="PROSITE-ProRule" id="PRU00267"/>
    </source>
</evidence>